<dbReference type="InterPro" id="IPR020309">
    <property type="entry name" value="Smim-14"/>
</dbReference>
<evidence type="ECO:0000313" key="5">
    <source>
        <dbReference type="Proteomes" id="UP001353858"/>
    </source>
</evidence>
<keyword evidence="3" id="KW-1133">Transmembrane helix</keyword>
<comment type="caution">
    <text evidence="4">The sequence shown here is derived from an EMBL/GenBank/DDBJ whole genome shotgun (WGS) entry which is preliminary data.</text>
</comment>
<feature type="region of interest" description="Disordered" evidence="2">
    <location>
        <begin position="79"/>
        <end position="103"/>
    </location>
</feature>
<evidence type="ECO:0000256" key="3">
    <source>
        <dbReference type="SAM" id="Phobius"/>
    </source>
</evidence>
<evidence type="ECO:0000256" key="1">
    <source>
        <dbReference type="ARBA" id="ARBA00017902"/>
    </source>
</evidence>
<dbReference type="GO" id="GO:0005783">
    <property type="term" value="C:endoplasmic reticulum"/>
    <property type="evidence" value="ECO:0007669"/>
    <property type="project" value="TreeGrafter"/>
</dbReference>
<dbReference type="EMBL" id="JARPUR010000005">
    <property type="protein sequence ID" value="KAK4875152.1"/>
    <property type="molecule type" value="Genomic_DNA"/>
</dbReference>
<keyword evidence="3" id="KW-0472">Membrane</keyword>
<evidence type="ECO:0000256" key="2">
    <source>
        <dbReference type="SAM" id="MobiDB-lite"/>
    </source>
</evidence>
<reference evidence="5" key="1">
    <citation type="submission" date="2023-01" db="EMBL/GenBank/DDBJ databases">
        <title>Key to firefly adult light organ development and bioluminescence: homeobox transcription factors regulate luciferase expression and transportation to peroxisome.</title>
        <authorList>
            <person name="Fu X."/>
        </authorList>
    </citation>
    <scope>NUCLEOTIDE SEQUENCE [LARGE SCALE GENOMIC DNA]</scope>
</reference>
<protein>
    <recommendedName>
        <fullName evidence="1">Small integral membrane protein 14</fullName>
    </recommendedName>
</protein>
<accession>A0AAN7PT47</accession>
<dbReference type="PANTHER" id="PTHR31019:SF1">
    <property type="entry name" value="SMALL INTEGRAL MEMBRANE PROTEIN 14"/>
    <property type="match status" value="1"/>
</dbReference>
<name>A0AAN7PT47_9COLE</name>
<dbReference type="AlphaFoldDB" id="A0AAN7PT47"/>
<organism evidence="4 5">
    <name type="scientific">Aquatica leii</name>
    <dbReference type="NCBI Taxonomy" id="1421715"/>
    <lineage>
        <taxon>Eukaryota</taxon>
        <taxon>Metazoa</taxon>
        <taxon>Ecdysozoa</taxon>
        <taxon>Arthropoda</taxon>
        <taxon>Hexapoda</taxon>
        <taxon>Insecta</taxon>
        <taxon>Pterygota</taxon>
        <taxon>Neoptera</taxon>
        <taxon>Endopterygota</taxon>
        <taxon>Coleoptera</taxon>
        <taxon>Polyphaga</taxon>
        <taxon>Elateriformia</taxon>
        <taxon>Elateroidea</taxon>
        <taxon>Lampyridae</taxon>
        <taxon>Luciolinae</taxon>
        <taxon>Aquatica</taxon>
    </lineage>
</organism>
<dbReference type="Pfam" id="PF11027">
    <property type="entry name" value="DUF2615"/>
    <property type="match status" value="1"/>
</dbReference>
<gene>
    <name evidence="4" type="ORF">RN001_011574</name>
</gene>
<keyword evidence="3" id="KW-0812">Transmembrane</keyword>
<evidence type="ECO:0000313" key="4">
    <source>
        <dbReference type="EMBL" id="KAK4875152.1"/>
    </source>
</evidence>
<sequence length="103" mass="11643">MGDEAGFDPCECIWGHEMAMRRLISLLRQSQAYCTDNECFQNVIGPQNQNQNIDSVLFMTLMFAFALLMYYLRPNFQNGSSQDPSKPANNDNDFNPPTPPTAS</sequence>
<dbReference type="PANTHER" id="PTHR31019">
    <property type="entry name" value="SMALL INTEGRAL MEMBRANE PROTEIN 14"/>
    <property type="match status" value="1"/>
</dbReference>
<keyword evidence="5" id="KW-1185">Reference proteome</keyword>
<proteinExistence type="predicted"/>
<feature type="transmembrane region" description="Helical" evidence="3">
    <location>
        <begin position="55"/>
        <end position="72"/>
    </location>
</feature>
<dbReference type="Proteomes" id="UP001353858">
    <property type="component" value="Unassembled WGS sequence"/>
</dbReference>